<gene>
    <name evidence="2" type="ORF">ET33_11360</name>
</gene>
<dbReference type="OrthoDB" id="9803764at2"/>
<dbReference type="AlphaFoldDB" id="A0A081P0Q1"/>
<keyword evidence="3" id="KW-1185">Reference proteome</keyword>
<dbReference type="Gene3D" id="3.40.50.880">
    <property type="match status" value="1"/>
</dbReference>
<organism evidence="2 3">
    <name type="scientific">Paenibacillus tyrfis</name>
    <dbReference type="NCBI Taxonomy" id="1501230"/>
    <lineage>
        <taxon>Bacteria</taxon>
        <taxon>Bacillati</taxon>
        <taxon>Bacillota</taxon>
        <taxon>Bacilli</taxon>
        <taxon>Bacillales</taxon>
        <taxon>Paenibacillaceae</taxon>
        <taxon>Paenibacillus</taxon>
    </lineage>
</organism>
<dbReference type="GO" id="GO:0006355">
    <property type="term" value="P:regulation of DNA-templated transcription"/>
    <property type="evidence" value="ECO:0007669"/>
    <property type="project" value="TreeGrafter"/>
</dbReference>
<dbReference type="SUPFAM" id="SSF52317">
    <property type="entry name" value="Class I glutamine amidotransferase-like"/>
    <property type="match status" value="1"/>
</dbReference>
<sequence>MNIQIVLFDGFGELVALAPFEVLKRGIEAGAGFQVELVASEPKSEVITSYGIQLAVHDHLRIGNKPDVLIVPGGGWNHKADQGARKEAERGELPRLIRELHAAGTVVAGVCTGGMLLAEAGVLKQKQAAMHYLAKDELKRYDADVLDYRIVDHGDVITARGVTSGVDLALWIIERFAGASIAAAVEHRMEYERRGVIWRA</sequence>
<proteinExistence type="predicted"/>
<comment type="caution">
    <text evidence="2">The sequence shown here is derived from an EMBL/GenBank/DDBJ whole genome shotgun (WGS) entry which is preliminary data.</text>
</comment>
<feature type="domain" description="DJ-1/PfpI" evidence="1">
    <location>
        <begin position="2"/>
        <end position="174"/>
    </location>
</feature>
<reference evidence="2 3" key="1">
    <citation type="submission" date="2014-06" db="EMBL/GenBank/DDBJ databases">
        <title>Draft genome sequence of Paenibacillus sp. MSt1.</title>
        <authorList>
            <person name="Aw Y.K."/>
            <person name="Ong K.S."/>
            <person name="Gan H.M."/>
            <person name="Lee S.M."/>
        </authorList>
    </citation>
    <scope>NUCLEOTIDE SEQUENCE [LARGE SCALE GENOMIC DNA]</scope>
    <source>
        <strain evidence="2 3">MSt1</strain>
    </source>
</reference>
<protein>
    <submittedName>
        <fullName evidence="2">AraC family transcriptional regulator</fullName>
    </submittedName>
</protein>
<dbReference type="InterPro" id="IPR002818">
    <property type="entry name" value="DJ-1/PfpI"/>
</dbReference>
<dbReference type="eggNOG" id="COG0693">
    <property type="taxonomic scope" value="Bacteria"/>
</dbReference>
<dbReference type="Proteomes" id="UP000028123">
    <property type="component" value="Unassembled WGS sequence"/>
</dbReference>
<evidence type="ECO:0000313" key="2">
    <source>
        <dbReference type="EMBL" id="KEQ24274.1"/>
    </source>
</evidence>
<accession>A0A081P0Q1</accession>
<dbReference type="CDD" id="cd03139">
    <property type="entry name" value="GATase1_PfpI_2"/>
    <property type="match status" value="1"/>
</dbReference>
<dbReference type="EMBL" id="JNVM01000017">
    <property type="protein sequence ID" value="KEQ24274.1"/>
    <property type="molecule type" value="Genomic_DNA"/>
</dbReference>
<name>A0A081P0Q1_9BACL</name>
<evidence type="ECO:0000259" key="1">
    <source>
        <dbReference type="Pfam" id="PF01965"/>
    </source>
</evidence>
<dbReference type="InterPro" id="IPR052158">
    <property type="entry name" value="INH-QAR"/>
</dbReference>
<dbReference type="Pfam" id="PF01965">
    <property type="entry name" value="DJ-1_PfpI"/>
    <property type="match status" value="1"/>
</dbReference>
<dbReference type="InterPro" id="IPR029062">
    <property type="entry name" value="Class_I_gatase-like"/>
</dbReference>
<dbReference type="PANTHER" id="PTHR43130:SF2">
    <property type="entry name" value="DJ-1_PFPI DOMAIN-CONTAINING PROTEIN"/>
    <property type="match status" value="1"/>
</dbReference>
<dbReference type="RefSeq" id="WP_036686638.1">
    <property type="nucleotide sequence ID" value="NZ_JNVM01000017.1"/>
</dbReference>
<dbReference type="PANTHER" id="PTHR43130">
    <property type="entry name" value="ARAC-FAMILY TRANSCRIPTIONAL REGULATOR"/>
    <property type="match status" value="1"/>
</dbReference>
<evidence type="ECO:0000313" key="3">
    <source>
        <dbReference type="Proteomes" id="UP000028123"/>
    </source>
</evidence>